<protein>
    <submittedName>
        <fullName evidence="3">Uncharacterized protein LOC111088945</fullName>
    </submittedName>
</protein>
<accession>A0ABM1TJJ6</accession>
<reference evidence="3" key="1">
    <citation type="submission" date="2025-08" db="UniProtKB">
        <authorList>
            <consortium name="RefSeq"/>
        </authorList>
    </citation>
    <scope>IDENTIFICATION</scope>
    <source>
        <tissue evidence="3">Muscle</tissue>
    </source>
</reference>
<dbReference type="Proteomes" id="UP000694941">
    <property type="component" value="Unplaced"/>
</dbReference>
<organism evidence="2 3">
    <name type="scientific">Limulus polyphemus</name>
    <name type="common">Atlantic horseshoe crab</name>
    <dbReference type="NCBI Taxonomy" id="6850"/>
    <lineage>
        <taxon>Eukaryota</taxon>
        <taxon>Metazoa</taxon>
        <taxon>Ecdysozoa</taxon>
        <taxon>Arthropoda</taxon>
        <taxon>Chelicerata</taxon>
        <taxon>Merostomata</taxon>
        <taxon>Xiphosura</taxon>
        <taxon>Limulidae</taxon>
        <taxon>Limulus</taxon>
    </lineage>
</organism>
<evidence type="ECO:0000256" key="1">
    <source>
        <dbReference type="SAM" id="Coils"/>
    </source>
</evidence>
<keyword evidence="1" id="KW-0175">Coiled coil</keyword>
<evidence type="ECO:0000313" key="3">
    <source>
        <dbReference type="RefSeq" id="XP_022256052.1"/>
    </source>
</evidence>
<gene>
    <name evidence="3" type="primary">LOC111088945</name>
</gene>
<dbReference type="RefSeq" id="XP_022256052.1">
    <property type="nucleotide sequence ID" value="XM_022400344.1"/>
</dbReference>
<feature type="coiled-coil region" evidence="1">
    <location>
        <begin position="32"/>
        <end position="59"/>
    </location>
</feature>
<name>A0ABM1TJJ6_LIMPO</name>
<proteinExistence type="predicted"/>
<dbReference type="GeneID" id="111088945"/>
<keyword evidence="2" id="KW-1185">Reference proteome</keyword>
<sequence>MNNSSLQYSPTWKNRLVGLTSESFLEARERVTKRHLQRKQELEAKVREEEERRYNLGVRLGESHTRVPGHLPPLLKNDVTIGRHNKEKSRIFEDFVKYQKNPRDNKL</sequence>
<evidence type="ECO:0000313" key="2">
    <source>
        <dbReference type="Proteomes" id="UP000694941"/>
    </source>
</evidence>